<name>A0A5B7AGB0_DAVIN</name>
<dbReference type="AlphaFoldDB" id="A0A5B7AGB0"/>
<sequence length="148" mass="16565">MKVRSLKFRVRSATFDNFQVGTTTSPSFNLRMNVELGVKNTNFGHYKFDNSTITFFYKGTQVGSADVLKARAKARSTKKFNIVVNLISPSNSDFGTDLTSGVLHLTSQSSLRGKVELFKVMKKKKSANMNCTMEIHISAKELRNVVCK</sequence>
<dbReference type="InterPro" id="IPR004864">
    <property type="entry name" value="LEA_2"/>
</dbReference>
<feature type="domain" description="Late embryogenesis abundant protein LEA-2 subgroup" evidence="5">
    <location>
        <begin position="36"/>
        <end position="132"/>
    </location>
</feature>
<dbReference type="InterPro" id="IPR044839">
    <property type="entry name" value="NDR1-like"/>
</dbReference>
<evidence type="ECO:0000259" key="5">
    <source>
        <dbReference type="Pfam" id="PF03168"/>
    </source>
</evidence>
<dbReference type="GO" id="GO:0005886">
    <property type="term" value="C:plasma membrane"/>
    <property type="evidence" value="ECO:0007669"/>
    <property type="project" value="TreeGrafter"/>
</dbReference>
<keyword evidence="3" id="KW-1133">Transmembrane helix</keyword>
<protein>
    <recommendedName>
        <fullName evidence="5">Late embryogenesis abundant protein LEA-2 subgroup domain-containing protein</fullName>
    </recommendedName>
</protein>
<reference evidence="6" key="1">
    <citation type="submission" date="2019-08" db="EMBL/GenBank/DDBJ databases">
        <title>Reference gene set and small RNA set construction with multiple tissues from Davidia involucrata Baill.</title>
        <authorList>
            <person name="Yang H."/>
            <person name="Zhou C."/>
            <person name="Li G."/>
            <person name="Wang J."/>
            <person name="Gao P."/>
            <person name="Wang M."/>
            <person name="Wang R."/>
            <person name="Zhao Y."/>
        </authorList>
    </citation>
    <scope>NUCLEOTIDE SEQUENCE</scope>
    <source>
        <tissue evidence="6">Mixed with DoveR01_LX</tissue>
    </source>
</reference>
<evidence type="ECO:0000256" key="4">
    <source>
        <dbReference type="ARBA" id="ARBA00023136"/>
    </source>
</evidence>
<evidence type="ECO:0000313" key="6">
    <source>
        <dbReference type="EMBL" id="MPA54876.1"/>
    </source>
</evidence>
<keyword evidence="2" id="KW-0812">Transmembrane</keyword>
<accession>A0A5B7AGB0</accession>
<dbReference type="Pfam" id="PF03168">
    <property type="entry name" value="LEA_2"/>
    <property type="match status" value="1"/>
</dbReference>
<dbReference type="GO" id="GO:0098542">
    <property type="term" value="P:defense response to other organism"/>
    <property type="evidence" value="ECO:0007669"/>
    <property type="project" value="InterPro"/>
</dbReference>
<evidence type="ECO:0000256" key="3">
    <source>
        <dbReference type="ARBA" id="ARBA00022989"/>
    </source>
</evidence>
<organism evidence="6">
    <name type="scientific">Davidia involucrata</name>
    <name type="common">Dove tree</name>
    <dbReference type="NCBI Taxonomy" id="16924"/>
    <lineage>
        <taxon>Eukaryota</taxon>
        <taxon>Viridiplantae</taxon>
        <taxon>Streptophyta</taxon>
        <taxon>Embryophyta</taxon>
        <taxon>Tracheophyta</taxon>
        <taxon>Spermatophyta</taxon>
        <taxon>Magnoliopsida</taxon>
        <taxon>eudicotyledons</taxon>
        <taxon>Gunneridae</taxon>
        <taxon>Pentapetalae</taxon>
        <taxon>asterids</taxon>
        <taxon>Cornales</taxon>
        <taxon>Nyssaceae</taxon>
        <taxon>Davidia</taxon>
    </lineage>
</organism>
<gene>
    <name evidence="6" type="ORF">Din_024317</name>
</gene>
<evidence type="ECO:0000256" key="2">
    <source>
        <dbReference type="ARBA" id="ARBA00022692"/>
    </source>
</evidence>
<proteinExistence type="predicted"/>
<keyword evidence="4" id="KW-0472">Membrane</keyword>
<dbReference type="EMBL" id="GHES01024317">
    <property type="protein sequence ID" value="MPA54876.1"/>
    <property type="molecule type" value="Transcribed_RNA"/>
</dbReference>
<evidence type="ECO:0000256" key="1">
    <source>
        <dbReference type="ARBA" id="ARBA00004167"/>
    </source>
</evidence>
<comment type="subcellular location">
    <subcellularLocation>
        <location evidence="1">Membrane</location>
        <topology evidence="1">Single-pass membrane protein</topology>
    </subcellularLocation>
</comment>
<dbReference type="PANTHER" id="PTHR31234">
    <property type="entry name" value="LATE EMBRYOGENESIS ABUNDANT (LEA) HYDROXYPROLINE-RICH GLYCOPROTEIN FAMILY"/>
    <property type="match status" value="1"/>
</dbReference>
<dbReference type="PANTHER" id="PTHR31234:SF2">
    <property type="entry name" value="OS05G0199100 PROTEIN"/>
    <property type="match status" value="1"/>
</dbReference>